<keyword evidence="7" id="KW-1185">Reference proteome</keyword>
<dbReference type="SMART" id="SM00382">
    <property type="entry name" value="AAA"/>
    <property type="match status" value="1"/>
</dbReference>
<dbReference type="PROSITE" id="PS50893">
    <property type="entry name" value="ABC_TRANSPORTER_2"/>
    <property type="match status" value="1"/>
</dbReference>
<dbReference type="InterPro" id="IPR017871">
    <property type="entry name" value="ABC_transporter-like_CS"/>
</dbReference>
<dbReference type="GO" id="GO:0022857">
    <property type="term" value="F:transmembrane transporter activity"/>
    <property type="evidence" value="ECO:0007669"/>
    <property type="project" value="UniProtKB-ARBA"/>
</dbReference>
<dbReference type="FunFam" id="3.40.50.300:FF:000032">
    <property type="entry name" value="Export ABC transporter ATP-binding protein"/>
    <property type="match status" value="1"/>
</dbReference>
<evidence type="ECO:0000313" key="6">
    <source>
        <dbReference type="EMBL" id="ETA79019.1"/>
    </source>
</evidence>
<comment type="caution">
    <text evidence="6">The sequence shown here is derived from an EMBL/GenBank/DDBJ whole genome shotgun (WGS) entry which is preliminary data.</text>
</comment>
<dbReference type="InterPro" id="IPR017911">
    <property type="entry name" value="MacB-like_ATP-bd"/>
</dbReference>
<name>V7I1E8_9CLOT</name>
<dbReference type="STRING" id="994573.T472_0219465"/>
<proteinExistence type="inferred from homology"/>
<reference evidence="6 7" key="1">
    <citation type="journal article" date="2014" name="Genome Announc.">
        <title>Genome Sequence of Youngiibacter fragilis, the Type Strain of the Genus Youngiibacter.</title>
        <authorList>
            <person name="Wawrik C.B."/>
            <person name="Callaghan A.V."/>
            <person name="Stamps B.W."/>
            <person name="Wawrik B."/>
        </authorList>
    </citation>
    <scope>NUCLEOTIDE SEQUENCE [LARGE SCALE GENOMIC DNA]</scope>
    <source>
        <strain evidence="6 7">232.1</strain>
    </source>
</reference>
<dbReference type="InterPro" id="IPR027417">
    <property type="entry name" value="P-loop_NTPase"/>
</dbReference>
<gene>
    <name evidence="6" type="ORF">T472_0219465</name>
</gene>
<dbReference type="CDD" id="cd03255">
    <property type="entry name" value="ABC_MJ0796_LolCDE_FtsE"/>
    <property type="match status" value="1"/>
</dbReference>
<keyword evidence="3" id="KW-0547">Nucleotide-binding</keyword>
<accession>V7I1E8</accession>
<dbReference type="PANTHER" id="PTHR42798">
    <property type="entry name" value="LIPOPROTEIN-RELEASING SYSTEM ATP-BINDING PROTEIN LOLD"/>
    <property type="match status" value="1"/>
</dbReference>
<dbReference type="PANTHER" id="PTHR42798:SF2">
    <property type="entry name" value="ABC TRANSPORTER ATP-BINDING PROTEIN MG467-RELATED"/>
    <property type="match status" value="1"/>
</dbReference>
<dbReference type="SUPFAM" id="SSF52540">
    <property type="entry name" value="P-loop containing nucleoside triphosphate hydrolases"/>
    <property type="match status" value="1"/>
</dbReference>
<dbReference type="RefSeq" id="WP_023387126.1">
    <property type="nucleotide sequence ID" value="NZ_AXUN02000233.1"/>
</dbReference>
<keyword evidence="4 6" id="KW-0067">ATP-binding</keyword>
<evidence type="ECO:0000256" key="3">
    <source>
        <dbReference type="ARBA" id="ARBA00022741"/>
    </source>
</evidence>
<evidence type="ECO:0000313" key="7">
    <source>
        <dbReference type="Proteomes" id="UP000017747"/>
    </source>
</evidence>
<feature type="domain" description="ABC transporter" evidence="5">
    <location>
        <begin position="2"/>
        <end position="232"/>
    </location>
</feature>
<comment type="similarity">
    <text evidence="1">Belongs to the ABC transporter superfamily.</text>
</comment>
<sequence>MIKLTDVTKTYEAGGVRTEALKGVSLEIEDGELAVILGPSGSGKSTLLNVISGLDTVTSGSIIYNGNELTEFSDTEMTRFRREQLGFIFQQYNLFPNLTVLENIQIGAEIGNEPLNVEELLKRVGLYDLRNKYPWQLSGGEQQRVSIARSLAKNPEIIFCDEPTGSLDEENSKQILAILQELNEEFGTMIIVITHNTGIAEMAHKVIRMNSGQIISNTVNPVRKRARDISWS</sequence>
<dbReference type="AlphaFoldDB" id="V7I1E8"/>
<dbReference type="Gene3D" id="3.40.50.300">
    <property type="entry name" value="P-loop containing nucleotide triphosphate hydrolases"/>
    <property type="match status" value="1"/>
</dbReference>
<dbReference type="PROSITE" id="PS00211">
    <property type="entry name" value="ABC_TRANSPORTER_1"/>
    <property type="match status" value="1"/>
</dbReference>
<dbReference type="eggNOG" id="COG1136">
    <property type="taxonomic scope" value="Bacteria"/>
</dbReference>
<organism evidence="6 7">
    <name type="scientific">Youngiibacter fragilis 232.1</name>
    <dbReference type="NCBI Taxonomy" id="994573"/>
    <lineage>
        <taxon>Bacteria</taxon>
        <taxon>Bacillati</taxon>
        <taxon>Bacillota</taxon>
        <taxon>Clostridia</taxon>
        <taxon>Eubacteriales</taxon>
        <taxon>Clostridiaceae</taxon>
        <taxon>Youngiibacter</taxon>
    </lineage>
</organism>
<keyword evidence="2" id="KW-0813">Transport</keyword>
<dbReference type="Proteomes" id="UP000017747">
    <property type="component" value="Unassembled WGS sequence"/>
</dbReference>
<dbReference type="GO" id="GO:0005524">
    <property type="term" value="F:ATP binding"/>
    <property type="evidence" value="ECO:0007669"/>
    <property type="project" value="UniProtKB-KW"/>
</dbReference>
<protein>
    <submittedName>
        <fullName evidence="6">ABC transporter ATP-binding protein</fullName>
    </submittedName>
</protein>
<dbReference type="GO" id="GO:0098796">
    <property type="term" value="C:membrane protein complex"/>
    <property type="evidence" value="ECO:0007669"/>
    <property type="project" value="UniProtKB-ARBA"/>
</dbReference>
<dbReference type="PATRIC" id="fig|994573.3.peg.3707"/>
<dbReference type="GO" id="GO:0016887">
    <property type="term" value="F:ATP hydrolysis activity"/>
    <property type="evidence" value="ECO:0007669"/>
    <property type="project" value="InterPro"/>
</dbReference>
<dbReference type="InterPro" id="IPR003593">
    <property type="entry name" value="AAA+_ATPase"/>
</dbReference>
<dbReference type="EMBL" id="AXUN02000233">
    <property type="protein sequence ID" value="ETA79019.1"/>
    <property type="molecule type" value="Genomic_DNA"/>
</dbReference>
<evidence type="ECO:0000256" key="1">
    <source>
        <dbReference type="ARBA" id="ARBA00005417"/>
    </source>
</evidence>
<dbReference type="InterPro" id="IPR003439">
    <property type="entry name" value="ABC_transporter-like_ATP-bd"/>
</dbReference>
<evidence type="ECO:0000256" key="2">
    <source>
        <dbReference type="ARBA" id="ARBA00022448"/>
    </source>
</evidence>
<evidence type="ECO:0000259" key="5">
    <source>
        <dbReference type="PROSITE" id="PS50893"/>
    </source>
</evidence>
<dbReference type="Pfam" id="PF00005">
    <property type="entry name" value="ABC_tran"/>
    <property type="match status" value="1"/>
</dbReference>
<evidence type="ECO:0000256" key="4">
    <source>
        <dbReference type="ARBA" id="ARBA00022840"/>
    </source>
</evidence>